<keyword evidence="3" id="KW-1185">Reference proteome</keyword>
<dbReference type="STRING" id="1123037.GCA_000425305_00391"/>
<evidence type="ECO:0000313" key="3">
    <source>
        <dbReference type="Proteomes" id="UP000321938"/>
    </source>
</evidence>
<name>A0A5C7B967_9FLAO</name>
<reference evidence="2 3" key="1">
    <citation type="submission" date="2019-08" db="EMBL/GenBank/DDBJ databases">
        <title>Genome of Psychroserpens burtonensis ACAM 167.</title>
        <authorList>
            <person name="Bowman J.P."/>
        </authorList>
    </citation>
    <scope>NUCLEOTIDE SEQUENCE [LARGE SCALE GENOMIC DNA]</scope>
    <source>
        <strain evidence="2 3">ACAM 167</strain>
    </source>
</reference>
<dbReference type="NCBIfam" id="NF040639">
    <property type="entry name" value="LETM1_rel_film"/>
    <property type="match status" value="1"/>
</dbReference>
<gene>
    <name evidence="2" type="ORF">ES692_10430</name>
</gene>
<organism evidence="2 3">
    <name type="scientific">Psychroserpens burtonensis</name>
    <dbReference type="NCBI Taxonomy" id="49278"/>
    <lineage>
        <taxon>Bacteria</taxon>
        <taxon>Pseudomonadati</taxon>
        <taxon>Bacteroidota</taxon>
        <taxon>Flavobacteriia</taxon>
        <taxon>Flavobacteriales</taxon>
        <taxon>Flavobacteriaceae</taxon>
        <taxon>Psychroserpens</taxon>
    </lineage>
</organism>
<evidence type="ECO:0000259" key="1">
    <source>
        <dbReference type="Pfam" id="PF07766"/>
    </source>
</evidence>
<dbReference type="RefSeq" id="WP_028873313.1">
    <property type="nucleotide sequence ID" value="NZ_VOSB01000014.1"/>
</dbReference>
<dbReference type="EMBL" id="VOSB01000014">
    <property type="protein sequence ID" value="TXE17068.1"/>
    <property type="molecule type" value="Genomic_DNA"/>
</dbReference>
<comment type="caution">
    <text evidence="2">The sequence shown here is derived from an EMBL/GenBank/DDBJ whole genome shotgun (WGS) entry which is preliminary data.</text>
</comment>
<dbReference type="InterPro" id="IPR033122">
    <property type="entry name" value="LETM1-like_RBD"/>
</dbReference>
<dbReference type="OrthoDB" id="1421172at2"/>
<accession>A0A5C7B967</accession>
<proteinExistence type="predicted"/>
<protein>
    <recommendedName>
        <fullName evidence="1">Letm1 RBD domain-containing protein</fullName>
    </recommendedName>
</protein>
<evidence type="ECO:0000313" key="2">
    <source>
        <dbReference type="EMBL" id="TXE17068.1"/>
    </source>
</evidence>
<feature type="domain" description="Letm1 RBD" evidence="1">
    <location>
        <begin position="339"/>
        <end position="392"/>
    </location>
</feature>
<dbReference type="Pfam" id="PF07766">
    <property type="entry name" value="LETM1_RBD"/>
    <property type="match status" value="1"/>
</dbReference>
<dbReference type="GO" id="GO:0043022">
    <property type="term" value="F:ribosome binding"/>
    <property type="evidence" value="ECO:0007669"/>
    <property type="project" value="InterPro"/>
</dbReference>
<dbReference type="Proteomes" id="UP000321938">
    <property type="component" value="Unassembled WGS sequence"/>
</dbReference>
<dbReference type="AlphaFoldDB" id="A0A5C7B967"/>
<sequence length="395" mass="45695">MNPSTSGWIEKFCSQLLKNGIPFEHYNSLYTNLKSYGFIYGVNVNVTDNIEQIHKYSEDELAKVNLITGLFHVYYFKNKKVTTQAFLKALLAFYKGLEVSDLSLWDKLVIGKSETSMLERLIHDRIQIDDNLLTRNFNKSITNSLLFVDVLAFEAYLTKDLDPKTYAAHLESIIVGTLYKSLNSKSKITDYDKEIVNIIESSASNMDADDIDTEDLIYDIDYDMDLNEKKYLLDLICLSVWDDEILERSEYQFLKQLTKRLDMEISEIQDSILSVSHFHREHKKEVLLFEQSNPLANFYENSSQLVNKLIRRNSKRLIKEVRQSKDLMLLITKSTHSELSKEEQKQMQAQLLDTLKTIPSLAIFMLPGGAILLPIFVKLIPNLLPSAFDDNRIED</sequence>